<dbReference type="PANTHER" id="PTHR12241:SF145">
    <property type="entry name" value="TUBULIN POLYGLUTAMYLASE TTLL5"/>
    <property type="match status" value="1"/>
</dbReference>
<dbReference type="GO" id="GO:0005524">
    <property type="term" value="F:ATP binding"/>
    <property type="evidence" value="ECO:0007669"/>
    <property type="project" value="UniProtKB-KW"/>
</dbReference>
<feature type="region of interest" description="Disordered" evidence="6">
    <location>
        <begin position="1"/>
        <end position="58"/>
    </location>
</feature>
<protein>
    <recommendedName>
        <fullName evidence="4">Tubulin--tyrosine ligase-like protein 5</fullName>
    </recommendedName>
</protein>
<dbReference type="GO" id="GO:0015631">
    <property type="term" value="F:tubulin binding"/>
    <property type="evidence" value="ECO:0007669"/>
    <property type="project" value="TreeGrafter"/>
</dbReference>
<name>A0A0V0Q8D1_PSEPJ</name>
<gene>
    <name evidence="7" type="ORF">PPERSA_03324</name>
</gene>
<reference evidence="7 8" key="1">
    <citation type="journal article" date="2015" name="Sci. Rep.">
        <title>Genome of the facultative scuticociliatosis pathogen Pseudocohnilembus persalinus provides insight into its virulence through horizontal gene transfer.</title>
        <authorList>
            <person name="Xiong J."/>
            <person name="Wang G."/>
            <person name="Cheng J."/>
            <person name="Tian M."/>
            <person name="Pan X."/>
            <person name="Warren A."/>
            <person name="Jiang C."/>
            <person name="Yuan D."/>
            <person name="Miao W."/>
        </authorList>
    </citation>
    <scope>NUCLEOTIDE SEQUENCE [LARGE SCALE GENOMIC DNA]</scope>
    <source>
        <strain evidence="7">36N120E</strain>
    </source>
</reference>
<proteinExistence type="predicted"/>
<keyword evidence="8" id="KW-1185">Reference proteome</keyword>
<keyword evidence="3" id="KW-0067">ATP-binding</keyword>
<dbReference type="EMBL" id="LDAU01000243">
    <property type="protein sequence ID" value="KRW98493.1"/>
    <property type="molecule type" value="Genomic_DNA"/>
</dbReference>
<dbReference type="Pfam" id="PF03133">
    <property type="entry name" value="TTL"/>
    <property type="match status" value="1"/>
</dbReference>
<feature type="compositionally biased region" description="Basic and acidic residues" evidence="6">
    <location>
        <begin position="36"/>
        <end position="51"/>
    </location>
</feature>
<dbReference type="PANTHER" id="PTHR12241">
    <property type="entry name" value="TUBULIN POLYGLUTAMYLASE"/>
    <property type="match status" value="1"/>
</dbReference>
<dbReference type="InParanoid" id="A0A0V0Q8D1"/>
<comment type="catalytic activity">
    <reaction evidence="5">
        <text>L-glutamyl-[protein] + L-glutamate + ATP = gamma-L-glutamyl-L-glutamyl-[protein] + ADP + phosphate + H(+)</text>
        <dbReference type="Rhea" id="RHEA:60144"/>
        <dbReference type="Rhea" id="RHEA-COMP:10208"/>
        <dbReference type="Rhea" id="RHEA-COMP:15517"/>
        <dbReference type="ChEBI" id="CHEBI:15378"/>
        <dbReference type="ChEBI" id="CHEBI:29973"/>
        <dbReference type="ChEBI" id="CHEBI:29985"/>
        <dbReference type="ChEBI" id="CHEBI:30616"/>
        <dbReference type="ChEBI" id="CHEBI:43474"/>
        <dbReference type="ChEBI" id="CHEBI:143622"/>
        <dbReference type="ChEBI" id="CHEBI:456216"/>
    </reaction>
    <physiologicalReaction direction="left-to-right" evidence="5">
        <dbReference type="Rhea" id="RHEA:60145"/>
    </physiologicalReaction>
</comment>
<dbReference type="Proteomes" id="UP000054937">
    <property type="component" value="Unassembled WGS sequence"/>
</dbReference>
<accession>A0A0V0Q8D1</accession>
<dbReference type="GO" id="GO:0000226">
    <property type="term" value="P:microtubule cytoskeleton organization"/>
    <property type="evidence" value="ECO:0007669"/>
    <property type="project" value="TreeGrafter"/>
</dbReference>
<evidence type="ECO:0000256" key="2">
    <source>
        <dbReference type="ARBA" id="ARBA00022741"/>
    </source>
</evidence>
<dbReference type="AlphaFoldDB" id="A0A0V0Q8D1"/>
<comment type="caution">
    <text evidence="7">The sequence shown here is derived from an EMBL/GenBank/DDBJ whole genome shotgun (WGS) entry which is preliminary data.</text>
</comment>
<dbReference type="GO" id="GO:0070740">
    <property type="term" value="F:tubulin-glutamic acid ligase activity"/>
    <property type="evidence" value="ECO:0007669"/>
    <property type="project" value="TreeGrafter"/>
</dbReference>
<evidence type="ECO:0000256" key="1">
    <source>
        <dbReference type="ARBA" id="ARBA00022598"/>
    </source>
</evidence>
<keyword evidence="1" id="KW-0436">Ligase</keyword>
<evidence type="ECO:0000256" key="5">
    <source>
        <dbReference type="ARBA" id="ARBA00049274"/>
    </source>
</evidence>
<dbReference type="OrthoDB" id="443277at2759"/>
<feature type="compositionally biased region" description="Polar residues" evidence="6">
    <location>
        <begin position="22"/>
        <end position="35"/>
    </location>
</feature>
<evidence type="ECO:0000256" key="3">
    <source>
        <dbReference type="ARBA" id="ARBA00022840"/>
    </source>
</evidence>
<keyword evidence="2" id="KW-0547">Nucleotide-binding</keyword>
<evidence type="ECO:0000256" key="6">
    <source>
        <dbReference type="SAM" id="MobiDB-lite"/>
    </source>
</evidence>
<dbReference type="SUPFAM" id="SSF56059">
    <property type="entry name" value="Glutathione synthetase ATP-binding domain-like"/>
    <property type="match status" value="1"/>
</dbReference>
<evidence type="ECO:0000313" key="7">
    <source>
        <dbReference type="EMBL" id="KRW98493.1"/>
    </source>
</evidence>
<dbReference type="InterPro" id="IPR004344">
    <property type="entry name" value="TTL/TTLL_fam"/>
</dbReference>
<evidence type="ECO:0000256" key="4">
    <source>
        <dbReference type="ARBA" id="ARBA00041448"/>
    </source>
</evidence>
<dbReference type="GO" id="GO:0036064">
    <property type="term" value="C:ciliary basal body"/>
    <property type="evidence" value="ECO:0007669"/>
    <property type="project" value="TreeGrafter"/>
</dbReference>
<sequence length="741" mass="87663">MQNQINKNQQLQQQIEQKKQTKYTNNFMQNSLQKNQKQEFENENGKEDAKKINGNNSKNKEIAEKEIKKPFIQLQRNEDNDYNKGQQNKNILVNNNNDCQNQNVKLKVDTSNKKLRFKKENIMPQSQKNISDSQKIKNIKEALRKNSRLLRPKSAAIPKKKSIAKTDIPNSQVMVKGKTAIQGLYDNVKELEGVIELDDKLLAQGEIEGECDLSQELSDNEEIYDYQQETQNSDKNSKFLLLQSIYKDRPATVFFQYPSWCNKIRESSRTLCVSDEDIQKFDLKYKMSANRPFLCVTSCYDKAGFKFTNGNEWNGFWGNGISQRIKKMNKYQKSNHFPGCWNLGRKDLLWMRISKMKRKFTEDFTFVPQTFLLSCEWERFANAVDQNSKSFWILKPVAQACGRGIKLMNNKLKNIKNKKNYLASEYISKPHLINGKKYDLRIYVLVSSYDPLRIYLYEDGLVRFATEKYDMSKKSINQRYMHLTNYSVNKHNERFEKNQNCEQMTDGSKWSLKAYKQKLKQENICDVEKLFEKIKDVIIKTCVAVEPFMLHSINKTPEHRNNCFELYGFDILIDESFNPWLLECNVCPSLSSSSPLDKKIKTTLICDILNLVGFTPYDKKQYKIQKKKYQKNASMSLKDSEENNSRKIQTKNTKTLQDLNKENYLEIIQNEDWEILFESEEEYYRKGDFQRIFPCLESEKNDYYSKFFEYPRYNNILLWNCLKNDNFYLQQIHQQINNTFV</sequence>
<dbReference type="OMA" id="FNMLIHT"/>
<evidence type="ECO:0000313" key="8">
    <source>
        <dbReference type="Proteomes" id="UP000054937"/>
    </source>
</evidence>
<organism evidence="7 8">
    <name type="scientific">Pseudocohnilembus persalinus</name>
    <name type="common">Ciliate</name>
    <dbReference type="NCBI Taxonomy" id="266149"/>
    <lineage>
        <taxon>Eukaryota</taxon>
        <taxon>Sar</taxon>
        <taxon>Alveolata</taxon>
        <taxon>Ciliophora</taxon>
        <taxon>Intramacronucleata</taxon>
        <taxon>Oligohymenophorea</taxon>
        <taxon>Scuticociliatia</taxon>
        <taxon>Philasterida</taxon>
        <taxon>Pseudocohnilembidae</taxon>
        <taxon>Pseudocohnilembus</taxon>
    </lineage>
</organism>
<feature type="compositionally biased region" description="Low complexity" evidence="6">
    <location>
        <begin position="1"/>
        <end position="15"/>
    </location>
</feature>
<dbReference type="Gene3D" id="3.30.470.20">
    <property type="entry name" value="ATP-grasp fold, B domain"/>
    <property type="match status" value="1"/>
</dbReference>
<dbReference type="PROSITE" id="PS51221">
    <property type="entry name" value="TTL"/>
    <property type="match status" value="1"/>
</dbReference>